<dbReference type="CDD" id="cd16428">
    <property type="entry name" value="TcpC_C"/>
    <property type="match status" value="1"/>
</dbReference>
<dbReference type="Proteomes" id="UP001595387">
    <property type="component" value="Unassembled WGS sequence"/>
</dbReference>
<dbReference type="Pfam" id="PF12642">
    <property type="entry name" value="TpcC"/>
    <property type="match status" value="1"/>
</dbReference>
<feature type="transmembrane region" description="Helical" evidence="1">
    <location>
        <begin position="48"/>
        <end position="68"/>
    </location>
</feature>
<reference evidence="3" key="1">
    <citation type="journal article" date="2019" name="Int. J. Syst. Evol. Microbiol.">
        <title>The Global Catalogue of Microorganisms (GCM) 10K type strain sequencing project: providing services to taxonomists for standard genome sequencing and annotation.</title>
        <authorList>
            <consortium name="The Broad Institute Genomics Platform"/>
            <consortium name="The Broad Institute Genome Sequencing Center for Infectious Disease"/>
            <person name="Wu L."/>
            <person name="Ma J."/>
        </authorList>
    </citation>
    <scope>NUCLEOTIDE SEQUENCE [LARGE SCALE GENOMIC DNA]</scope>
    <source>
        <strain evidence="3">KCTC 13193</strain>
    </source>
</reference>
<keyword evidence="1" id="KW-0472">Membrane</keyword>
<comment type="caution">
    <text evidence="2">The sequence shown here is derived from an EMBL/GenBank/DDBJ whole genome shotgun (WGS) entry which is preliminary data.</text>
</comment>
<keyword evidence="1" id="KW-0812">Transmembrane</keyword>
<keyword evidence="1" id="KW-1133">Transmembrane helix</keyword>
<accession>A0ABV7A3U8</accession>
<organism evidence="2 3">
    <name type="scientific">Virgibacillus sediminis</name>
    <dbReference type="NCBI Taxonomy" id="202260"/>
    <lineage>
        <taxon>Bacteria</taxon>
        <taxon>Bacillati</taxon>
        <taxon>Bacillota</taxon>
        <taxon>Bacilli</taxon>
        <taxon>Bacillales</taxon>
        <taxon>Bacillaceae</taxon>
        <taxon>Virgibacillus</taxon>
    </lineage>
</organism>
<dbReference type="EMBL" id="JBHRRZ010000008">
    <property type="protein sequence ID" value="MFC2947573.1"/>
    <property type="molecule type" value="Genomic_DNA"/>
</dbReference>
<proteinExistence type="predicted"/>
<dbReference type="CDD" id="cd16386">
    <property type="entry name" value="TcpC_N"/>
    <property type="match status" value="1"/>
</dbReference>
<sequence>MNHIQKKKKKLYKDSDSIGLWERLKKFATAKPKKEKPIRPKTYRMRKLGAVTFWLLFSFMFLVVLVTITSESNSAQSTEEEQMEVSLNPATKPEAIQFAKGFARNYFTWKSDNEGWEDRQERLSRYLADGLDEQAGLITEGLEWNSSVQGVNLRQVDEITDRKAHIIFDVRMQMKKEKETETISKYFAVPVIFNGSSYGVYELPFITHVVEETDVEVDENRYQTTLTSVKDNSEVENIEGFLGTFFTSYVEDSEDQLSYILTDEDHRNGLNGAVEFVEVNNAEVYEGEQDNQFIVISEATFEEPNLNTAFRAVYKLVVEKRDNHYVVSKLNAEQQIEEMANE</sequence>
<name>A0ABV7A3U8_9BACI</name>
<keyword evidence="3" id="KW-1185">Reference proteome</keyword>
<evidence type="ECO:0000313" key="2">
    <source>
        <dbReference type="EMBL" id="MFC2947573.1"/>
    </source>
</evidence>
<dbReference type="RefSeq" id="WP_390303480.1">
    <property type="nucleotide sequence ID" value="NZ_JBHRRZ010000008.1"/>
</dbReference>
<dbReference type="InterPro" id="IPR024735">
    <property type="entry name" value="TcpC"/>
</dbReference>
<gene>
    <name evidence="2" type="ORF">ACFODW_04305</name>
</gene>
<evidence type="ECO:0000313" key="3">
    <source>
        <dbReference type="Proteomes" id="UP001595387"/>
    </source>
</evidence>
<dbReference type="Gene3D" id="3.10.450.540">
    <property type="match status" value="2"/>
</dbReference>
<evidence type="ECO:0000256" key="1">
    <source>
        <dbReference type="SAM" id="Phobius"/>
    </source>
</evidence>
<protein>
    <submittedName>
        <fullName evidence="2">Conjugal transfer protein</fullName>
    </submittedName>
</protein>
<dbReference type="InterPro" id="IPR035628">
    <property type="entry name" value="TcpC_C"/>
</dbReference>